<dbReference type="AlphaFoldDB" id="A0A9D1JWX0"/>
<sequence>MSTNGIHSQMQTWLNSHGQNVTKFSDALTNIESQLDGISQEMQGELTQSKKSELQQRLSNLETQYLQSELDYLEGVKEAGESFDFMEGEYDISDAETFIPAYAEQTGKLAQGDMDAWETDGQEGISLEEYKAAQLNDPNLKEASEEEYEAAAQYVNEIFQGIDVDGDGVLEKNELQGFYAALDNIDGSVDGKLSYQAIGADYTSEKFQRNIREFQDFL</sequence>
<dbReference type="GO" id="GO:0005509">
    <property type="term" value="F:calcium ion binding"/>
    <property type="evidence" value="ECO:0007669"/>
    <property type="project" value="InterPro"/>
</dbReference>
<dbReference type="EMBL" id="DVJQ01000021">
    <property type="protein sequence ID" value="HIS73869.1"/>
    <property type="molecule type" value="Genomic_DNA"/>
</dbReference>
<feature type="coiled-coil region" evidence="1">
    <location>
        <begin position="44"/>
        <end position="71"/>
    </location>
</feature>
<dbReference type="SUPFAM" id="SSF47473">
    <property type="entry name" value="EF-hand"/>
    <property type="match status" value="1"/>
</dbReference>
<dbReference type="InterPro" id="IPR018247">
    <property type="entry name" value="EF_Hand_1_Ca_BS"/>
</dbReference>
<organism evidence="3 4">
    <name type="scientific">Candidatus Galligastranaerophilus intestinavium</name>
    <dbReference type="NCBI Taxonomy" id="2840836"/>
    <lineage>
        <taxon>Bacteria</taxon>
        <taxon>Candidatus Galligastranaerophilus</taxon>
    </lineage>
</organism>
<evidence type="ECO:0000259" key="2">
    <source>
        <dbReference type="PROSITE" id="PS50222"/>
    </source>
</evidence>
<keyword evidence="1" id="KW-0175">Coiled coil</keyword>
<protein>
    <recommendedName>
        <fullName evidence="2">EF-hand domain-containing protein</fullName>
    </recommendedName>
</protein>
<comment type="caution">
    <text evidence="3">The sequence shown here is derived from an EMBL/GenBank/DDBJ whole genome shotgun (WGS) entry which is preliminary data.</text>
</comment>
<evidence type="ECO:0000313" key="3">
    <source>
        <dbReference type="EMBL" id="HIS73869.1"/>
    </source>
</evidence>
<proteinExistence type="predicted"/>
<reference evidence="3" key="2">
    <citation type="journal article" date="2021" name="PeerJ">
        <title>Extensive microbial diversity within the chicken gut microbiome revealed by metagenomics and culture.</title>
        <authorList>
            <person name="Gilroy R."/>
            <person name="Ravi A."/>
            <person name="Getino M."/>
            <person name="Pursley I."/>
            <person name="Horton D.L."/>
            <person name="Alikhan N.F."/>
            <person name="Baker D."/>
            <person name="Gharbi K."/>
            <person name="Hall N."/>
            <person name="Watson M."/>
            <person name="Adriaenssens E.M."/>
            <person name="Foster-Nyarko E."/>
            <person name="Jarju S."/>
            <person name="Secka A."/>
            <person name="Antonio M."/>
            <person name="Oren A."/>
            <person name="Chaudhuri R.R."/>
            <person name="La Ragione R."/>
            <person name="Hildebrand F."/>
            <person name="Pallen M.J."/>
        </authorList>
    </citation>
    <scope>NUCLEOTIDE SEQUENCE</scope>
    <source>
        <strain evidence="3">CHK152-2871</strain>
    </source>
</reference>
<gene>
    <name evidence="3" type="ORF">IAA86_02475</name>
</gene>
<dbReference type="PROSITE" id="PS50222">
    <property type="entry name" value="EF_HAND_2"/>
    <property type="match status" value="1"/>
</dbReference>
<dbReference type="PROSITE" id="PS00018">
    <property type="entry name" value="EF_HAND_1"/>
    <property type="match status" value="1"/>
</dbReference>
<dbReference type="InterPro" id="IPR011992">
    <property type="entry name" value="EF-hand-dom_pair"/>
</dbReference>
<dbReference type="Proteomes" id="UP000886865">
    <property type="component" value="Unassembled WGS sequence"/>
</dbReference>
<dbReference type="InterPro" id="IPR002048">
    <property type="entry name" value="EF_hand_dom"/>
</dbReference>
<reference evidence="3" key="1">
    <citation type="submission" date="2020-10" db="EMBL/GenBank/DDBJ databases">
        <authorList>
            <person name="Gilroy R."/>
        </authorList>
    </citation>
    <scope>NUCLEOTIDE SEQUENCE</scope>
    <source>
        <strain evidence="3">CHK152-2871</strain>
    </source>
</reference>
<evidence type="ECO:0000313" key="4">
    <source>
        <dbReference type="Proteomes" id="UP000886865"/>
    </source>
</evidence>
<name>A0A9D1JWX0_9BACT</name>
<dbReference type="Gene3D" id="1.10.238.10">
    <property type="entry name" value="EF-hand"/>
    <property type="match status" value="1"/>
</dbReference>
<evidence type="ECO:0000256" key="1">
    <source>
        <dbReference type="SAM" id="Coils"/>
    </source>
</evidence>
<feature type="domain" description="EF-hand" evidence="2">
    <location>
        <begin position="150"/>
        <end position="185"/>
    </location>
</feature>
<accession>A0A9D1JWX0</accession>